<dbReference type="SUPFAM" id="SSF52402">
    <property type="entry name" value="Adenine nucleotide alpha hydrolases-like"/>
    <property type="match status" value="1"/>
</dbReference>
<keyword evidence="5" id="KW-0418">Kinase</keyword>
<dbReference type="Gene3D" id="3.40.50.620">
    <property type="entry name" value="HUPs"/>
    <property type="match status" value="1"/>
</dbReference>
<sequence length="640" mass="70544">MTVEDVINKNVLVGIRFDGHTKELLDWALVKVADPGDRVIALHVCRNSAPHSSLKEDLDGILDEYDGLCLKRKIDLTGEVLKGSSIRKVIVREAKSRAAMAVIVGISKPHTIGGWASLAKYCAKNLPITTEVLAFHKGKVVFRRSATDDSPNGQSEFGDSELSEIGRNSHEGILSCEDGWRESKYEDLGSFERHRKSLSALSTSSDFVQQRPGWPLLQAASISSPPIHEARKMSVVSWVMSLPNRSSSPGTPGSNSSLDSVKTEFFLGRESSNLGNSGDYDDSSKGSCEIPEALELLKTNSSSSKWFSYDVLKSSTCQFSSGHIIGKGGCNSVYKGILSDGKAIAVKISKSSREAWEDFSQEVDIMTSLNHKNITPLLGVCVEEKNLYSENLNNKNKVLSWDTRLEIALGIAEGLNYLHNECSQPVIHRDVKSSNILLTKDYKPMISDFGLAIWAPTNSTFITHTDVVGTFVSDKVDVYSFGVVLLELLSGKKAIGFESPKGQESLVMWAKEKLESGDLISVLDQNLENNVDKDQIQRLALAAILCLRRSARIRPKMSQILKILRGEKDVEYRSEDQNYCDDQMNNDDEVYPESSVESHISLALLDVDEDSVSLSSTGQSSSRSLEAYLKGRWSRSLSLD</sequence>
<proteinExistence type="predicted"/>
<dbReference type="Pfam" id="PF00069">
    <property type="entry name" value="Pkinase"/>
    <property type="match status" value="1"/>
</dbReference>
<dbReference type="SUPFAM" id="SSF56112">
    <property type="entry name" value="Protein kinase-like (PK-like)"/>
    <property type="match status" value="1"/>
</dbReference>
<dbReference type="InterPro" id="IPR006016">
    <property type="entry name" value="UspA"/>
</dbReference>
<keyword evidence="11" id="KW-1185">Reference proteome</keyword>
<dbReference type="InterPro" id="IPR011009">
    <property type="entry name" value="Kinase-like_dom_sf"/>
</dbReference>
<evidence type="ECO:0000256" key="3">
    <source>
        <dbReference type="ARBA" id="ARBA00022679"/>
    </source>
</evidence>
<dbReference type="FunFam" id="3.30.200.20:FF:000268">
    <property type="entry name" value="probable receptor-like serine/threonine-protein kinase At5g57670"/>
    <property type="match status" value="1"/>
</dbReference>
<evidence type="ECO:0000256" key="2">
    <source>
        <dbReference type="ARBA" id="ARBA00022527"/>
    </source>
</evidence>
<evidence type="ECO:0000256" key="8">
    <source>
        <dbReference type="ARBA" id="ARBA00048679"/>
    </source>
</evidence>
<evidence type="ECO:0000313" key="10">
    <source>
        <dbReference type="EMBL" id="WOG84169.1"/>
    </source>
</evidence>
<reference evidence="10" key="1">
    <citation type="journal article" date="2016" name="Nat. Genet.">
        <title>A high-quality carrot genome assembly provides new insights into carotenoid accumulation and asterid genome evolution.</title>
        <authorList>
            <person name="Iorizzo M."/>
            <person name="Ellison S."/>
            <person name="Senalik D."/>
            <person name="Zeng P."/>
            <person name="Satapoomin P."/>
            <person name="Huang J."/>
            <person name="Bowman M."/>
            <person name="Iovene M."/>
            <person name="Sanseverino W."/>
            <person name="Cavagnaro P."/>
            <person name="Yildiz M."/>
            <person name="Macko-Podgorni A."/>
            <person name="Moranska E."/>
            <person name="Grzebelus E."/>
            <person name="Grzebelus D."/>
            <person name="Ashrafi H."/>
            <person name="Zheng Z."/>
            <person name="Cheng S."/>
            <person name="Spooner D."/>
            <person name="Van Deynze A."/>
            <person name="Simon P."/>
        </authorList>
    </citation>
    <scope>NUCLEOTIDE SEQUENCE</scope>
    <source>
        <tissue evidence="10">Leaf</tissue>
    </source>
</reference>
<dbReference type="Pfam" id="PF00582">
    <property type="entry name" value="Usp"/>
    <property type="match status" value="1"/>
</dbReference>
<dbReference type="EMBL" id="CP093343">
    <property type="protein sequence ID" value="WOG84169.1"/>
    <property type="molecule type" value="Genomic_DNA"/>
</dbReference>
<dbReference type="GO" id="GO:0005524">
    <property type="term" value="F:ATP binding"/>
    <property type="evidence" value="ECO:0007669"/>
    <property type="project" value="UniProtKB-KW"/>
</dbReference>
<dbReference type="PROSITE" id="PS00108">
    <property type="entry name" value="PROTEIN_KINASE_ST"/>
    <property type="match status" value="1"/>
</dbReference>
<evidence type="ECO:0000259" key="9">
    <source>
        <dbReference type="PROSITE" id="PS50011"/>
    </source>
</evidence>
<organism evidence="10 11">
    <name type="scientific">Daucus carota subsp. sativus</name>
    <name type="common">Carrot</name>
    <dbReference type="NCBI Taxonomy" id="79200"/>
    <lineage>
        <taxon>Eukaryota</taxon>
        <taxon>Viridiplantae</taxon>
        <taxon>Streptophyta</taxon>
        <taxon>Embryophyta</taxon>
        <taxon>Tracheophyta</taxon>
        <taxon>Spermatophyta</taxon>
        <taxon>Magnoliopsida</taxon>
        <taxon>eudicotyledons</taxon>
        <taxon>Gunneridae</taxon>
        <taxon>Pentapetalae</taxon>
        <taxon>asterids</taxon>
        <taxon>campanulids</taxon>
        <taxon>Apiales</taxon>
        <taxon>Apiaceae</taxon>
        <taxon>Apioideae</taxon>
        <taxon>Scandiceae</taxon>
        <taxon>Daucinae</taxon>
        <taxon>Daucus</taxon>
        <taxon>Daucus sect. Daucus</taxon>
    </lineage>
</organism>
<dbReference type="SMART" id="SM00220">
    <property type="entry name" value="S_TKc"/>
    <property type="match status" value="1"/>
</dbReference>
<dbReference type="EC" id="2.7.11.1" evidence="1"/>
<evidence type="ECO:0000256" key="6">
    <source>
        <dbReference type="ARBA" id="ARBA00022840"/>
    </source>
</evidence>
<dbReference type="FunFam" id="1.10.510.10:FF:001023">
    <property type="entry name" value="Os07g0541700 protein"/>
    <property type="match status" value="1"/>
</dbReference>
<protein>
    <recommendedName>
        <fullName evidence="1">non-specific serine/threonine protein kinase</fullName>
        <ecNumber evidence="1">2.7.11.1</ecNumber>
    </recommendedName>
</protein>
<feature type="domain" description="Protein kinase" evidence="9">
    <location>
        <begin position="319"/>
        <end position="557"/>
    </location>
</feature>
<evidence type="ECO:0000256" key="5">
    <source>
        <dbReference type="ARBA" id="ARBA00022777"/>
    </source>
</evidence>
<keyword evidence="2" id="KW-0723">Serine/threonine-protein kinase</keyword>
<evidence type="ECO:0000256" key="1">
    <source>
        <dbReference type="ARBA" id="ARBA00012513"/>
    </source>
</evidence>
<dbReference type="Gene3D" id="3.30.200.20">
    <property type="entry name" value="Phosphorylase Kinase, domain 1"/>
    <property type="match status" value="1"/>
</dbReference>
<comment type="catalytic activity">
    <reaction evidence="7">
        <text>L-threonyl-[protein] + ATP = O-phospho-L-threonyl-[protein] + ADP + H(+)</text>
        <dbReference type="Rhea" id="RHEA:46608"/>
        <dbReference type="Rhea" id="RHEA-COMP:11060"/>
        <dbReference type="Rhea" id="RHEA-COMP:11605"/>
        <dbReference type="ChEBI" id="CHEBI:15378"/>
        <dbReference type="ChEBI" id="CHEBI:30013"/>
        <dbReference type="ChEBI" id="CHEBI:30616"/>
        <dbReference type="ChEBI" id="CHEBI:61977"/>
        <dbReference type="ChEBI" id="CHEBI:456216"/>
        <dbReference type="EC" id="2.7.11.1"/>
    </reaction>
</comment>
<keyword evidence="6" id="KW-0067">ATP-binding</keyword>
<dbReference type="InterPro" id="IPR014729">
    <property type="entry name" value="Rossmann-like_a/b/a_fold"/>
</dbReference>
<gene>
    <name evidence="10" type="ORF">DCAR_0103350</name>
</gene>
<name>A0AAF0W6T0_DAUCS</name>
<evidence type="ECO:0000256" key="4">
    <source>
        <dbReference type="ARBA" id="ARBA00022741"/>
    </source>
</evidence>
<keyword evidence="4" id="KW-0547">Nucleotide-binding</keyword>
<dbReference type="CDD" id="cd00293">
    <property type="entry name" value="USP-like"/>
    <property type="match status" value="1"/>
</dbReference>
<dbReference type="InterPro" id="IPR008271">
    <property type="entry name" value="Ser/Thr_kinase_AS"/>
</dbReference>
<dbReference type="Gene3D" id="1.10.510.10">
    <property type="entry name" value="Transferase(Phosphotransferase) domain 1"/>
    <property type="match status" value="1"/>
</dbReference>
<dbReference type="InterPro" id="IPR046958">
    <property type="entry name" value="RBK1/2/STUNTED"/>
</dbReference>
<dbReference type="GO" id="GO:0004674">
    <property type="term" value="F:protein serine/threonine kinase activity"/>
    <property type="evidence" value="ECO:0007669"/>
    <property type="project" value="UniProtKB-KW"/>
</dbReference>
<dbReference type="Proteomes" id="UP000077755">
    <property type="component" value="Chromosome 1"/>
</dbReference>
<keyword evidence="3" id="KW-0808">Transferase</keyword>
<dbReference type="PANTHER" id="PTHR47987:SF11">
    <property type="entry name" value="RECEPTOR-LIKE CYTOSOLIC SERINE_THREONINE-PROTEIN KINASE RBK1 ISOFORM X1"/>
    <property type="match status" value="1"/>
</dbReference>
<dbReference type="PROSITE" id="PS50011">
    <property type="entry name" value="PROTEIN_KINASE_DOM"/>
    <property type="match status" value="1"/>
</dbReference>
<evidence type="ECO:0000313" key="11">
    <source>
        <dbReference type="Proteomes" id="UP000077755"/>
    </source>
</evidence>
<dbReference type="PANTHER" id="PTHR47987">
    <property type="entry name" value="OS08G0249100 PROTEIN"/>
    <property type="match status" value="1"/>
</dbReference>
<dbReference type="AlphaFoldDB" id="A0AAF0W6T0"/>
<evidence type="ECO:0000256" key="7">
    <source>
        <dbReference type="ARBA" id="ARBA00047899"/>
    </source>
</evidence>
<reference evidence="10" key="2">
    <citation type="submission" date="2022-03" db="EMBL/GenBank/DDBJ databases">
        <title>Draft title - Genomic analysis of global carrot germplasm unveils the trajectory of domestication and the origin of high carotenoid orange carrot.</title>
        <authorList>
            <person name="Iorizzo M."/>
            <person name="Ellison S."/>
            <person name="Senalik D."/>
            <person name="Macko-Podgorni A."/>
            <person name="Grzebelus D."/>
            <person name="Bostan H."/>
            <person name="Rolling W."/>
            <person name="Curaba J."/>
            <person name="Simon P."/>
        </authorList>
    </citation>
    <scope>NUCLEOTIDE SEQUENCE</scope>
    <source>
        <tissue evidence="10">Leaf</tissue>
    </source>
</reference>
<dbReference type="InterPro" id="IPR000719">
    <property type="entry name" value="Prot_kinase_dom"/>
</dbReference>
<accession>A0AAF0W6T0</accession>
<comment type="catalytic activity">
    <reaction evidence="8">
        <text>L-seryl-[protein] + ATP = O-phospho-L-seryl-[protein] + ADP + H(+)</text>
        <dbReference type="Rhea" id="RHEA:17989"/>
        <dbReference type="Rhea" id="RHEA-COMP:9863"/>
        <dbReference type="Rhea" id="RHEA-COMP:11604"/>
        <dbReference type="ChEBI" id="CHEBI:15378"/>
        <dbReference type="ChEBI" id="CHEBI:29999"/>
        <dbReference type="ChEBI" id="CHEBI:30616"/>
        <dbReference type="ChEBI" id="CHEBI:83421"/>
        <dbReference type="ChEBI" id="CHEBI:456216"/>
        <dbReference type="EC" id="2.7.11.1"/>
    </reaction>
</comment>